<dbReference type="Proteomes" id="UP000626697">
    <property type="component" value="Unassembled WGS sequence"/>
</dbReference>
<dbReference type="EMBL" id="JACJHX010000002">
    <property type="protein sequence ID" value="MBA9025514.1"/>
    <property type="molecule type" value="Genomic_DNA"/>
</dbReference>
<comment type="caution">
    <text evidence="1">The sequence shown here is derived from an EMBL/GenBank/DDBJ whole genome shotgun (WGS) entry which is preliminary data.</text>
</comment>
<proteinExistence type="predicted"/>
<evidence type="ECO:0000313" key="1">
    <source>
        <dbReference type="EMBL" id="MBA9025514.1"/>
    </source>
</evidence>
<evidence type="ECO:0000313" key="2">
    <source>
        <dbReference type="Proteomes" id="UP000626697"/>
    </source>
</evidence>
<protein>
    <submittedName>
        <fullName evidence="1">Uncharacterized protein</fullName>
    </submittedName>
</protein>
<organism evidence="1 2">
    <name type="scientific">Peribacillus huizhouensis</name>
    <dbReference type="NCBI Taxonomy" id="1501239"/>
    <lineage>
        <taxon>Bacteria</taxon>
        <taxon>Bacillati</taxon>
        <taxon>Bacillota</taxon>
        <taxon>Bacilli</taxon>
        <taxon>Bacillales</taxon>
        <taxon>Bacillaceae</taxon>
        <taxon>Peribacillus</taxon>
    </lineage>
</organism>
<reference evidence="1 2" key="1">
    <citation type="submission" date="2020-08" db="EMBL/GenBank/DDBJ databases">
        <title>Genomic Encyclopedia of Type Strains, Phase IV (KMG-IV): sequencing the most valuable type-strain genomes for metagenomic binning, comparative biology and taxonomic classification.</title>
        <authorList>
            <person name="Goeker M."/>
        </authorList>
    </citation>
    <scope>NUCLEOTIDE SEQUENCE [LARGE SCALE GENOMIC DNA]</scope>
    <source>
        <strain evidence="1 2">DSM 105481</strain>
    </source>
</reference>
<sequence>MCITLSTIKVNEDFVEMFLGIFIKILGDKRQQMVMQLRNSLALLLSRAAFLYYDGTLRQDYRSEDVCFICSKRVE</sequence>
<accession>A0ABR6CKC8</accession>
<keyword evidence="2" id="KW-1185">Reference proteome</keyword>
<gene>
    <name evidence="1" type="ORF">HNP81_000797</name>
</gene>
<name>A0ABR6CKC8_9BACI</name>